<reference evidence="2" key="1">
    <citation type="journal article" date="2019" name="Curr. Biol.">
        <title>Genome Sequence of Striga asiatica Provides Insight into the Evolution of Plant Parasitism.</title>
        <authorList>
            <person name="Yoshida S."/>
            <person name="Kim S."/>
            <person name="Wafula E.K."/>
            <person name="Tanskanen J."/>
            <person name="Kim Y.M."/>
            <person name="Honaas L."/>
            <person name="Yang Z."/>
            <person name="Spallek T."/>
            <person name="Conn C.E."/>
            <person name="Ichihashi Y."/>
            <person name="Cheong K."/>
            <person name="Cui S."/>
            <person name="Der J.P."/>
            <person name="Gundlach H."/>
            <person name="Jiao Y."/>
            <person name="Hori C."/>
            <person name="Ishida J.K."/>
            <person name="Kasahara H."/>
            <person name="Kiba T."/>
            <person name="Kim M.S."/>
            <person name="Koo N."/>
            <person name="Laohavisit A."/>
            <person name="Lee Y.H."/>
            <person name="Lumba S."/>
            <person name="McCourt P."/>
            <person name="Mortimer J.C."/>
            <person name="Mutuku J.M."/>
            <person name="Nomura T."/>
            <person name="Sasaki-Sekimoto Y."/>
            <person name="Seto Y."/>
            <person name="Wang Y."/>
            <person name="Wakatake T."/>
            <person name="Sakakibara H."/>
            <person name="Demura T."/>
            <person name="Yamaguchi S."/>
            <person name="Yoneyama K."/>
            <person name="Manabe R.I."/>
            <person name="Nelson D.C."/>
            <person name="Schulman A.H."/>
            <person name="Timko M.P."/>
            <person name="dePamphilis C.W."/>
            <person name="Choi D."/>
            <person name="Shirasu K."/>
        </authorList>
    </citation>
    <scope>NUCLEOTIDE SEQUENCE [LARGE SCALE GENOMIC DNA]</scope>
    <source>
        <strain evidence="2">cv. UVA1</strain>
    </source>
</reference>
<name>A0A5A7P787_STRAF</name>
<keyword evidence="2" id="KW-1185">Reference proteome</keyword>
<protein>
    <submittedName>
        <fullName evidence="1">AMP-dependent synthetase and ligase family protein</fullName>
    </submittedName>
</protein>
<dbReference type="AlphaFoldDB" id="A0A5A7P787"/>
<proteinExistence type="predicted"/>
<dbReference type="Proteomes" id="UP000325081">
    <property type="component" value="Unassembled WGS sequence"/>
</dbReference>
<gene>
    <name evidence="1" type="ORF">STAS_04324</name>
</gene>
<accession>A0A5A7P787</accession>
<dbReference type="EMBL" id="BKCP01002669">
    <property type="protein sequence ID" value="GER28517.1"/>
    <property type="molecule type" value="Genomic_DNA"/>
</dbReference>
<dbReference type="GO" id="GO:0016874">
    <property type="term" value="F:ligase activity"/>
    <property type="evidence" value="ECO:0007669"/>
    <property type="project" value="UniProtKB-KW"/>
</dbReference>
<evidence type="ECO:0000313" key="1">
    <source>
        <dbReference type="EMBL" id="GER28517.1"/>
    </source>
</evidence>
<evidence type="ECO:0000313" key="2">
    <source>
        <dbReference type="Proteomes" id="UP000325081"/>
    </source>
</evidence>
<comment type="caution">
    <text evidence="1">The sequence shown here is derived from an EMBL/GenBank/DDBJ whole genome shotgun (WGS) entry which is preliminary data.</text>
</comment>
<organism evidence="1 2">
    <name type="scientific">Striga asiatica</name>
    <name type="common">Asiatic witchweed</name>
    <name type="synonym">Buchnera asiatica</name>
    <dbReference type="NCBI Taxonomy" id="4170"/>
    <lineage>
        <taxon>Eukaryota</taxon>
        <taxon>Viridiplantae</taxon>
        <taxon>Streptophyta</taxon>
        <taxon>Embryophyta</taxon>
        <taxon>Tracheophyta</taxon>
        <taxon>Spermatophyta</taxon>
        <taxon>Magnoliopsida</taxon>
        <taxon>eudicotyledons</taxon>
        <taxon>Gunneridae</taxon>
        <taxon>Pentapetalae</taxon>
        <taxon>asterids</taxon>
        <taxon>lamiids</taxon>
        <taxon>Lamiales</taxon>
        <taxon>Orobanchaceae</taxon>
        <taxon>Buchnereae</taxon>
        <taxon>Striga</taxon>
    </lineage>
</organism>
<sequence>MSSCRLAEGTTTTSVSFKWEPFVVLKFLEDGATILGRCGTSGHNRLSMRCLTNHHDRSFSLFDEPSKPLPLEAKLILAITNTSLNKARFECEMGHLPRFRSPPFCVCLDCQLFCRNSSIP</sequence>
<keyword evidence="1" id="KW-0436">Ligase</keyword>